<proteinExistence type="predicted"/>
<gene>
    <name evidence="2" type="ORF">PL8927_600139</name>
</gene>
<dbReference type="Proteomes" id="UP000184550">
    <property type="component" value="Unassembled WGS sequence"/>
</dbReference>
<dbReference type="PANTHER" id="PTHR23150:SF19">
    <property type="entry name" value="FORMYLGLYCINE-GENERATING ENZYME"/>
    <property type="match status" value="1"/>
</dbReference>
<keyword evidence="3" id="KW-1185">Reference proteome</keyword>
<dbReference type="GO" id="GO:0120147">
    <property type="term" value="F:formylglycine-generating oxidase activity"/>
    <property type="evidence" value="ECO:0007669"/>
    <property type="project" value="TreeGrafter"/>
</dbReference>
<reference evidence="2" key="1">
    <citation type="submission" date="2019-10" db="EMBL/GenBank/DDBJ databases">
        <authorList>
            <consortium name="Genoscope - CEA"/>
            <person name="William W."/>
        </authorList>
    </citation>
    <scope>NUCLEOTIDE SEQUENCE [LARGE SCALE GENOMIC DNA]</scope>
    <source>
        <strain evidence="2">BBR_PRJEB10992</strain>
    </source>
</reference>
<feature type="domain" description="Sulfatase-modifying factor enzyme-like" evidence="1">
    <location>
        <begin position="91"/>
        <end position="318"/>
    </location>
</feature>
<dbReference type="EMBL" id="CZCU02000136">
    <property type="protein sequence ID" value="VXD17845.1"/>
    <property type="molecule type" value="Genomic_DNA"/>
</dbReference>
<dbReference type="AlphaFoldDB" id="A0A7Z9DZL5"/>
<evidence type="ECO:0000313" key="3">
    <source>
        <dbReference type="Proteomes" id="UP000184550"/>
    </source>
</evidence>
<dbReference type="PANTHER" id="PTHR23150">
    <property type="entry name" value="SULFATASE MODIFYING FACTOR 1, 2"/>
    <property type="match status" value="1"/>
</dbReference>
<name>A0A7Z9DZL5_9CYAN</name>
<dbReference type="InterPro" id="IPR042095">
    <property type="entry name" value="SUMF_sf"/>
</dbReference>
<dbReference type="Gene3D" id="3.90.1580.10">
    <property type="entry name" value="paralog of FGE (formylglycine-generating enzyme)"/>
    <property type="match status" value="1"/>
</dbReference>
<accession>A0A7Z9DZL5</accession>
<organism evidence="2 3">
    <name type="scientific">Planktothrix serta PCC 8927</name>
    <dbReference type="NCBI Taxonomy" id="671068"/>
    <lineage>
        <taxon>Bacteria</taxon>
        <taxon>Bacillati</taxon>
        <taxon>Cyanobacteriota</taxon>
        <taxon>Cyanophyceae</taxon>
        <taxon>Oscillatoriophycideae</taxon>
        <taxon>Oscillatoriales</taxon>
        <taxon>Microcoleaceae</taxon>
        <taxon>Planktothrix</taxon>
    </lineage>
</organism>
<dbReference type="SUPFAM" id="SSF56436">
    <property type="entry name" value="C-type lectin-like"/>
    <property type="match status" value="1"/>
</dbReference>
<dbReference type="OrthoDB" id="569031at2"/>
<protein>
    <recommendedName>
        <fullName evidence="1">Sulfatase-modifying factor enzyme-like domain-containing protein</fullName>
    </recommendedName>
</protein>
<dbReference type="Pfam" id="PF03781">
    <property type="entry name" value="FGE-sulfatase"/>
    <property type="match status" value="1"/>
</dbReference>
<dbReference type="InterPro" id="IPR051043">
    <property type="entry name" value="Sulfatase_Mod_Factor_Kinase"/>
</dbReference>
<dbReference type="InterPro" id="IPR016187">
    <property type="entry name" value="CTDL_fold"/>
</dbReference>
<sequence>MSKKTLNRRKALLTILSFCFIVPGVATFLNKKLAKSSRQSTLKSNSNNSINLNPLSSPESITLQILDEKSLLSEETIEIYPQELNTDTRLEMVKIKAGSCKIGSNPQDSDHLTNEAQGFKITMQEFYMSRYPITQEQWQAVMGMGNNPSTFLGETDLPVETVSWYEAKEFCDKLTNSTKQTYRLPSETEWEYACRAYSETPFYFGDKITPTRANYDTYYSSVKSSGDYHGKTIKVGQFPANKFGLKDMHGNVWEWCQDSWHKDHQNTPKNGEAYENKDEEKAVIRGGAWHSFPLKCRSAAREGMWKNMRSNRIGFRVVMEIKNVTSLSKNFLNLR</sequence>
<dbReference type="InterPro" id="IPR005532">
    <property type="entry name" value="SUMF_dom"/>
</dbReference>
<evidence type="ECO:0000313" key="2">
    <source>
        <dbReference type="EMBL" id="VXD17845.1"/>
    </source>
</evidence>
<comment type="caution">
    <text evidence="2">The sequence shown here is derived from an EMBL/GenBank/DDBJ whole genome shotgun (WGS) entry which is preliminary data.</text>
</comment>
<evidence type="ECO:0000259" key="1">
    <source>
        <dbReference type="Pfam" id="PF03781"/>
    </source>
</evidence>
<dbReference type="RefSeq" id="WP_083621437.1">
    <property type="nucleotide sequence ID" value="NZ_LR734869.1"/>
</dbReference>